<reference evidence="1" key="1">
    <citation type="submission" date="2020-12" db="EMBL/GenBank/DDBJ databases">
        <title>Clostridium thailandense sp. nov., a novel acetogenic bacterium isolated from peat land soil in Thailand.</title>
        <authorList>
            <person name="Chaikitkaew S."/>
            <person name="Birkeland N.K."/>
        </authorList>
    </citation>
    <scope>NUCLEOTIDE SEQUENCE</scope>
    <source>
        <strain evidence="1">PL3</strain>
    </source>
</reference>
<keyword evidence="2" id="KW-1185">Reference proteome</keyword>
<dbReference type="Proteomes" id="UP000694308">
    <property type="component" value="Unassembled WGS sequence"/>
</dbReference>
<comment type="caution">
    <text evidence="1">The sequence shown here is derived from an EMBL/GenBank/DDBJ whole genome shotgun (WGS) entry which is preliminary data.</text>
</comment>
<name>A0A949WPL4_9CLOT</name>
<protein>
    <submittedName>
        <fullName evidence="1">Uncharacterized protein</fullName>
    </submittedName>
</protein>
<proteinExistence type="predicted"/>
<evidence type="ECO:0000313" key="2">
    <source>
        <dbReference type="Proteomes" id="UP000694308"/>
    </source>
</evidence>
<dbReference type="EMBL" id="JAEEGC010000004">
    <property type="protein sequence ID" value="MBV7271415.1"/>
    <property type="molecule type" value="Genomic_DNA"/>
</dbReference>
<evidence type="ECO:0000313" key="1">
    <source>
        <dbReference type="EMBL" id="MBV7271415.1"/>
    </source>
</evidence>
<accession>A0A949WPL4</accession>
<organism evidence="1 2">
    <name type="scientific">Clostridium thailandense</name>
    <dbReference type="NCBI Taxonomy" id="2794346"/>
    <lineage>
        <taxon>Bacteria</taxon>
        <taxon>Bacillati</taxon>
        <taxon>Bacillota</taxon>
        <taxon>Clostridia</taxon>
        <taxon>Eubacteriales</taxon>
        <taxon>Clostridiaceae</taxon>
        <taxon>Clostridium</taxon>
    </lineage>
</organism>
<dbReference type="AlphaFoldDB" id="A0A949WPL4"/>
<sequence>MSPAVNKGIYEKFLYDDLKQKGISIKFVIADIDEIENHAAKGINDENLRFFLGKEALKIGEYLLEAGETKADVIFDIKGSLWYSLRSEKLILAFY</sequence>
<gene>
    <name evidence="1" type="ORF">I6U48_00575</name>
</gene>
<dbReference type="RefSeq" id="WP_218318454.1">
    <property type="nucleotide sequence ID" value="NZ_JAEEGC010000004.1"/>
</dbReference>